<feature type="domain" description="A to I editase" evidence="1">
    <location>
        <begin position="53"/>
        <end position="401"/>
    </location>
</feature>
<accession>A0A9P7YXU9</accession>
<reference evidence="2" key="1">
    <citation type="journal article" date="2021" name="IMA Fungus">
        <title>Genomic characterization of three marine fungi, including Emericellopsis atlantica sp. nov. with signatures of a generalist lifestyle and marine biomass degradation.</title>
        <authorList>
            <person name="Hagestad O.C."/>
            <person name="Hou L."/>
            <person name="Andersen J.H."/>
            <person name="Hansen E.H."/>
            <person name="Altermark B."/>
            <person name="Li C."/>
            <person name="Kuhnert E."/>
            <person name="Cox R.J."/>
            <person name="Crous P.W."/>
            <person name="Spatafora J.W."/>
            <person name="Lail K."/>
            <person name="Amirebrahimi M."/>
            <person name="Lipzen A."/>
            <person name="Pangilinan J."/>
            <person name="Andreopoulos W."/>
            <person name="Hayes R.D."/>
            <person name="Ng V."/>
            <person name="Grigoriev I.V."/>
            <person name="Jackson S.A."/>
            <person name="Sutton T.D.S."/>
            <person name="Dobson A.D.W."/>
            <person name="Rama T."/>
        </authorList>
    </citation>
    <scope>NUCLEOTIDE SEQUENCE</scope>
    <source>
        <strain evidence="2">TRa3180A</strain>
    </source>
</reference>
<dbReference type="GO" id="GO:0003723">
    <property type="term" value="F:RNA binding"/>
    <property type="evidence" value="ECO:0007669"/>
    <property type="project" value="InterPro"/>
</dbReference>
<dbReference type="Proteomes" id="UP000887226">
    <property type="component" value="Unassembled WGS sequence"/>
</dbReference>
<dbReference type="SMART" id="SM00552">
    <property type="entry name" value="ADEAMc"/>
    <property type="match status" value="1"/>
</dbReference>
<protein>
    <submittedName>
        <fullName evidence="2">tRNA-specific adenosine deaminase</fullName>
    </submittedName>
</protein>
<dbReference type="PANTHER" id="PTHR47803:SF1">
    <property type="entry name" value="TRNA-SPECIFIC ADENOSINE DEAMINASE 1"/>
    <property type="match status" value="1"/>
</dbReference>
<dbReference type="InterPro" id="IPR002466">
    <property type="entry name" value="A_deamin"/>
</dbReference>
<dbReference type="EMBL" id="MU254164">
    <property type="protein sequence ID" value="KAG9241731.1"/>
    <property type="molecule type" value="Genomic_DNA"/>
</dbReference>
<name>A0A9P7YXU9_9HELO</name>
<comment type="caution">
    <text evidence="2">The sequence shown here is derived from an EMBL/GenBank/DDBJ whole genome shotgun (WGS) entry which is preliminary data.</text>
</comment>
<organism evidence="2 3">
    <name type="scientific">Calycina marina</name>
    <dbReference type="NCBI Taxonomy" id="1763456"/>
    <lineage>
        <taxon>Eukaryota</taxon>
        <taxon>Fungi</taxon>
        <taxon>Dikarya</taxon>
        <taxon>Ascomycota</taxon>
        <taxon>Pezizomycotina</taxon>
        <taxon>Leotiomycetes</taxon>
        <taxon>Helotiales</taxon>
        <taxon>Pezizellaceae</taxon>
        <taxon>Calycina</taxon>
    </lineage>
</organism>
<dbReference type="OrthoDB" id="10268011at2759"/>
<dbReference type="GO" id="GO:0043829">
    <property type="term" value="F:tRNA-specific adenosine-37 deaminase activity"/>
    <property type="evidence" value="ECO:0007669"/>
    <property type="project" value="TreeGrafter"/>
</dbReference>
<dbReference type="AlphaFoldDB" id="A0A9P7YXU9"/>
<sequence length="420" mass="45914">MEVLGDDIALTVLQKFDSLPTKAKPLNRGNGMKEWVPLSGIVASSKHGLTCLALATGMKCLPQNKISQAQGIVLHDWHAEILAIRSFNRFLLDECLNLATAPDTESSYLRFRNQDEISESHFQPFTLKADVSLHMYCSEAPCGDASMELTMAAQEDDRPWQAPVPATTKNEVESGPSTLQGRSYFSALGIVRRKPSRPDAPPTLSKSCSDKLSMAQATSLLSSLVSLLVSPTSLYLKSLTLPSSQHSPPACGRAFSASGRLSGLSDVTRDGGYAFRPFEIITTNHDFKFSRRQTLEEGEKLFASNVAASWISSRTSSTAQTEVLIGGFLQGRKKLDILGASRASRRSLWKLALQIATIVAVPKISGALSSSTYREVKASDLLGTRRRVKEEVRRKALQGWIVNVGDDEWIIDGAIRKNTQ</sequence>
<proteinExistence type="predicted"/>
<dbReference type="Pfam" id="PF02137">
    <property type="entry name" value="A_deamin"/>
    <property type="match status" value="1"/>
</dbReference>
<evidence type="ECO:0000259" key="1">
    <source>
        <dbReference type="PROSITE" id="PS50141"/>
    </source>
</evidence>
<evidence type="ECO:0000313" key="3">
    <source>
        <dbReference type="Proteomes" id="UP000887226"/>
    </source>
</evidence>
<gene>
    <name evidence="2" type="ORF">BJ878DRAFT_427480</name>
</gene>
<evidence type="ECO:0000313" key="2">
    <source>
        <dbReference type="EMBL" id="KAG9241731.1"/>
    </source>
</evidence>
<dbReference type="PANTHER" id="PTHR47803">
    <property type="entry name" value="TRNA-SPECIFIC ADENOSINE DEAMINASE 1"/>
    <property type="match status" value="1"/>
</dbReference>
<dbReference type="GO" id="GO:0002100">
    <property type="term" value="P:tRNA wobble adenosine to inosine editing"/>
    <property type="evidence" value="ECO:0007669"/>
    <property type="project" value="InterPro"/>
</dbReference>
<keyword evidence="3" id="KW-1185">Reference proteome</keyword>
<dbReference type="PROSITE" id="PS50141">
    <property type="entry name" value="A_DEAMIN_EDITASE"/>
    <property type="match status" value="1"/>
</dbReference>
<dbReference type="InterPro" id="IPR042935">
    <property type="entry name" value="Tad1"/>
</dbReference>